<proteinExistence type="predicted"/>
<dbReference type="AlphaFoldDB" id="A0A7G9S780"/>
<keyword evidence="7" id="KW-0067">ATP-binding</keyword>
<dbReference type="EMBL" id="CP060716">
    <property type="protein sequence ID" value="QNN63705.1"/>
    <property type="molecule type" value="Genomic_DNA"/>
</dbReference>
<feature type="transmembrane region" description="Helical" evidence="10">
    <location>
        <begin position="38"/>
        <end position="59"/>
    </location>
</feature>
<dbReference type="SMART" id="SM00387">
    <property type="entry name" value="HATPase_c"/>
    <property type="match status" value="1"/>
</dbReference>
<dbReference type="GO" id="GO:0046983">
    <property type="term" value="F:protein dimerization activity"/>
    <property type="evidence" value="ECO:0007669"/>
    <property type="project" value="InterPro"/>
</dbReference>
<keyword evidence="8" id="KW-0902">Two-component regulatory system</keyword>
<dbReference type="Proteomes" id="UP000515934">
    <property type="component" value="Chromosome"/>
</dbReference>
<keyword evidence="4" id="KW-0808">Transferase</keyword>
<evidence type="ECO:0000259" key="11">
    <source>
        <dbReference type="SMART" id="SM00387"/>
    </source>
</evidence>
<feature type="region of interest" description="Disordered" evidence="9">
    <location>
        <begin position="1"/>
        <end position="27"/>
    </location>
</feature>
<dbReference type="SUPFAM" id="SSF55874">
    <property type="entry name" value="ATPase domain of HSP90 chaperone/DNA topoisomerase II/histidine kinase"/>
    <property type="match status" value="1"/>
</dbReference>
<dbReference type="PANTHER" id="PTHR24421">
    <property type="entry name" value="NITRATE/NITRITE SENSOR PROTEIN NARX-RELATED"/>
    <property type="match status" value="1"/>
</dbReference>
<keyword evidence="10" id="KW-1133">Transmembrane helix</keyword>
<feature type="transmembrane region" description="Helical" evidence="10">
    <location>
        <begin position="130"/>
        <end position="149"/>
    </location>
</feature>
<keyword evidence="3" id="KW-0597">Phosphoprotein</keyword>
<keyword evidence="13" id="KW-1185">Reference proteome</keyword>
<evidence type="ECO:0000256" key="10">
    <source>
        <dbReference type="SAM" id="Phobius"/>
    </source>
</evidence>
<dbReference type="GO" id="GO:0000155">
    <property type="term" value="F:phosphorelay sensor kinase activity"/>
    <property type="evidence" value="ECO:0007669"/>
    <property type="project" value="InterPro"/>
</dbReference>
<organism evidence="12 13">
    <name type="scientific">Leucobacter denitrificans</name>
    <dbReference type="NCBI Taxonomy" id="683042"/>
    <lineage>
        <taxon>Bacteria</taxon>
        <taxon>Bacillati</taxon>
        <taxon>Actinomycetota</taxon>
        <taxon>Actinomycetes</taxon>
        <taxon>Micrococcales</taxon>
        <taxon>Microbacteriaceae</taxon>
        <taxon>Leucobacter</taxon>
    </lineage>
</organism>
<keyword evidence="10" id="KW-0472">Membrane</keyword>
<reference evidence="12 13" key="1">
    <citation type="submission" date="2020-08" db="EMBL/GenBank/DDBJ databases">
        <title>Genome sequence of Leucobacter denitrificans KACC 14055T.</title>
        <authorList>
            <person name="Hyun D.-W."/>
            <person name="Bae J.-W."/>
        </authorList>
    </citation>
    <scope>NUCLEOTIDE SEQUENCE [LARGE SCALE GENOMIC DNA]</scope>
    <source>
        <strain evidence="12 13">KACC 14055</strain>
    </source>
</reference>
<protein>
    <recommendedName>
        <fullName evidence="2">histidine kinase</fullName>
        <ecNumber evidence="2">2.7.13.3</ecNumber>
    </recommendedName>
</protein>
<accession>A0A7G9S780</accession>
<dbReference type="GO" id="GO:0005524">
    <property type="term" value="F:ATP binding"/>
    <property type="evidence" value="ECO:0007669"/>
    <property type="project" value="UniProtKB-KW"/>
</dbReference>
<dbReference type="Gene3D" id="1.20.5.1930">
    <property type="match status" value="1"/>
</dbReference>
<dbReference type="PANTHER" id="PTHR24421:SF10">
    <property type="entry name" value="NITRATE_NITRITE SENSOR PROTEIN NARQ"/>
    <property type="match status" value="1"/>
</dbReference>
<keyword evidence="10" id="KW-0812">Transmembrane</keyword>
<evidence type="ECO:0000256" key="9">
    <source>
        <dbReference type="SAM" id="MobiDB-lite"/>
    </source>
</evidence>
<evidence type="ECO:0000256" key="2">
    <source>
        <dbReference type="ARBA" id="ARBA00012438"/>
    </source>
</evidence>
<dbReference type="InterPro" id="IPR036890">
    <property type="entry name" value="HATPase_C_sf"/>
</dbReference>
<dbReference type="InterPro" id="IPR011712">
    <property type="entry name" value="Sig_transdc_His_kin_sub3_dim/P"/>
</dbReference>
<dbReference type="RefSeq" id="WP_187556163.1">
    <property type="nucleotide sequence ID" value="NZ_CP060716.1"/>
</dbReference>
<evidence type="ECO:0000256" key="8">
    <source>
        <dbReference type="ARBA" id="ARBA00023012"/>
    </source>
</evidence>
<dbReference type="Pfam" id="PF13796">
    <property type="entry name" value="Sensor"/>
    <property type="match status" value="1"/>
</dbReference>
<dbReference type="CDD" id="cd16917">
    <property type="entry name" value="HATPase_UhpB-NarQ-NarX-like"/>
    <property type="match status" value="1"/>
</dbReference>
<dbReference type="GO" id="GO:0016020">
    <property type="term" value="C:membrane"/>
    <property type="evidence" value="ECO:0007669"/>
    <property type="project" value="InterPro"/>
</dbReference>
<dbReference type="Pfam" id="PF07730">
    <property type="entry name" value="HisKA_3"/>
    <property type="match status" value="1"/>
</dbReference>
<dbReference type="Gene3D" id="3.30.565.10">
    <property type="entry name" value="Histidine kinase-like ATPase, C-terminal domain"/>
    <property type="match status" value="1"/>
</dbReference>
<dbReference type="EC" id="2.7.13.3" evidence="2"/>
<evidence type="ECO:0000256" key="4">
    <source>
        <dbReference type="ARBA" id="ARBA00022679"/>
    </source>
</evidence>
<feature type="domain" description="Histidine kinase/HSP90-like ATPase" evidence="11">
    <location>
        <begin position="356"/>
        <end position="455"/>
    </location>
</feature>
<dbReference type="Pfam" id="PF02518">
    <property type="entry name" value="HATPase_c"/>
    <property type="match status" value="1"/>
</dbReference>
<dbReference type="KEGG" id="ldn:H9L06_05290"/>
<keyword evidence="6" id="KW-0418">Kinase</keyword>
<evidence type="ECO:0000256" key="5">
    <source>
        <dbReference type="ARBA" id="ARBA00022741"/>
    </source>
</evidence>
<feature type="transmembrane region" description="Helical" evidence="10">
    <location>
        <begin position="189"/>
        <end position="208"/>
    </location>
</feature>
<name>A0A7G9S780_9MICO</name>
<dbReference type="InterPro" id="IPR050482">
    <property type="entry name" value="Sensor_HK_TwoCompSys"/>
</dbReference>
<feature type="transmembrane region" description="Helical" evidence="10">
    <location>
        <begin position="65"/>
        <end position="89"/>
    </location>
</feature>
<evidence type="ECO:0000313" key="12">
    <source>
        <dbReference type="EMBL" id="QNN63705.1"/>
    </source>
</evidence>
<comment type="catalytic activity">
    <reaction evidence="1">
        <text>ATP + protein L-histidine = ADP + protein N-phospho-L-histidine.</text>
        <dbReference type="EC" id="2.7.13.3"/>
    </reaction>
</comment>
<evidence type="ECO:0000313" key="13">
    <source>
        <dbReference type="Proteomes" id="UP000515934"/>
    </source>
</evidence>
<evidence type="ECO:0000256" key="3">
    <source>
        <dbReference type="ARBA" id="ARBA00022553"/>
    </source>
</evidence>
<evidence type="ECO:0000256" key="6">
    <source>
        <dbReference type="ARBA" id="ARBA00022777"/>
    </source>
</evidence>
<dbReference type="InterPro" id="IPR025828">
    <property type="entry name" value="Put_sensor_dom"/>
</dbReference>
<feature type="compositionally biased region" description="Pro residues" evidence="9">
    <location>
        <begin position="12"/>
        <end position="23"/>
    </location>
</feature>
<evidence type="ECO:0000256" key="7">
    <source>
        <dbReference type="ARBA" id="ARBA00022840"/>
    </source>
</evidence>
<dbReference type="InterPro" id="IPR003594">
    <property type="entry name" value="HATPase_dom"/>
</dbReference>
<sequence length="455" mass="47639">MTTSQNPQAGAPIPPRATPPAPTRPEQATHPLRIAQTLLHLALLGTAGWAVLATFFSVLATGIGLVFVLGIGLVVLVGLIYAMFGLAWFETARVGGLYDLDVTQPTFAKRTRPTFGGWIRSLGRQLKDGGMWAALANFAISATLGALVIPLVQGFIWSIGMIINPASLGTGVFRWMFLLQDVTPTQGRLLGALGIVVTAAAVFGLILLHRTLSVALIGAQAREEKLAAEAQQATHQREGAVRAADVERTRIERDLHDGVQPRLVSVGMTLGLAQQKIDSDPEGAKALLAEAHTSTKAAITELRQLARGIHASVLDDRGLDAALSALAGRSHIPVTLDVRMEGAGQAGSQSTRVARAAESAVYFVIAECLTNAAKHSRANSVRVTVRVRSTANAEGPDTQVLWARVEDDGIGGAELQPGGGLDGITNRVRAAGGTIQIDSPAGGPTAVEVSVPCAF</sequence>
<gene>
    <name evidence="12" type="ORF">H9L06_05290</name>
</gene>
<keyword evidence="5" id="KW-0547">Nucleotide-binding</keyword>
<evidence type="ECO:0000256" key="1">
    <source>
        <dbReference type="ARBA" id="ARBA00000085"/>
    </source>
</evidence>
<feature type="transmembrane region" description="Helical" evidence="10">
    <location>
        <begin position="155"/>
        <end position="177"/>
    </location>
</feature>